<keyword evidence="6" id="KW-0472">Membrane</keyword>
<feature type="region of interest" description="Disordered" evidence="8">
    <location>
        <begin position="121"/>
        <end position="157"/>
    </location>
</feature>
<keyword evidence="7" id="KW-0998">Cell outer membrane</keyword>
<name>A0A917Z9P3_9GAMM</name>
<evidence type="ECO:0000256" key="4">
    <source>
        <dbReference type="ARBA" id="ARBA00022452"/>
    </source>
</evidence>
<keyword evidence="11" id="KW-1185">Reference proteome</keyword>
<dbReference type="Gene3D" id="1.20.1600.10">
    <property type="entry name" value="Outer membrane efflux proteins (OEP)"/>
    <property type="match status" value="1"/>
</dbReference>
<feature type="signal peptide" evidence="9">
    <location>
        <begin position="1"/>
        <end position="34"/>
    </location>
</feature>
<evidence type="ECO:0000256" key="1">
    <source>
        <dbReference type="ARBA" id="ARBA00004442"/>
    </source>
</evidence>
<evidence type="ECO:0000256" key="3">
    <source>
        <dbReference type="ARBA" id="ARBA00022448"/>
    </source>
</evidence>
<dbReference type="SUPFAM" id="SSF56954">
    <property type="entry name" value="Outer membrane efflux proteins (OEP)"/>
    <property type="match status" value="1"/>
</dbReference>
<evidence type="ECO:0000256" key="9">
    <source>
        <dbReference type="SAM" id="SignalP"/>
    </source>
</evidence>
<evidence type="ECO:0000256" key="5">
    <source>
        <dbReference type="ARBA" id="ARBA00022692"/>
    </source>
</evidence>
<accession>A0A917Z9P3</accession>
<evidence type="ECO:0000256" key="8">
    <source>
        <dbReference type="SAM" id="MobiDB-lite"/>
    </source>
</evidence>
<keyword evidence="5" id="KW-0812">Transmembrane</keyword>
<feature type="compositionally biased region" description="Basic and acidic residues" evidence="8">
    <location>
        <begin position="141"/>
        <end position="150"/>
    </location>
</feature>
<dbReference type="EMBL" id="BMLT01000002">
    <property type="protein sequence ID" value="GGO78776.1"/>
    <property type="molecule type" value="Genomic_DNA"/>
</dbReference>
<dbReference type="InterPro" id="IPR051906">
    <property type="entry name" value="TolC-like"/>
</dbReference>
<organism evidence="10 11">
    <name type="scientific">Marinobacterium nitratireducens</name>
    <dbReference type="NCBI Taxonomy" id="518897"/>
    <lineage>
        <taxon>Bacteria</taxon>
        <taxon>Pseudomonadati</taxon>
        <taxon>Pseudomonadota</taxon>
        <taxon>Gammaproteobacteria</taxon>
        <taxon>Oceanospirillales</taxon>
        <taxon>Oceanospirillaceae</taxon>
        <taxon>Marinobacterium</taxon>
    </lineage>
</organism>
<dbReference type="GO" id="GO:0015562">
    <property type="term" value="F:efflux transmembrane transporter activity"/>
    <property type="evidence" value="ECO:0007669"/>
    <property type="project" value="InterPro"/>
</dbReference>
<feature type="compositionally biased region" description="Low complexity" evidence="8">
    <location>
        <begin position="121"/>
        <end position="139"/>
    </location>
</feature>
<dbReference type="Proteomes" id="UP000599578">
    <property type="component" value="Unassembled WGS sequence"/>
</dbReference>
<dbReference type="PANTHER" id="PTHR30026">
    <property type="entry name" value="OUTER MEMBRANE PROTEIN TOLC"/>
    <property type="match status" value="1"/>
</dbReference>
<evidence type="ECO:0000256" key="6">
    <source>
        <dbReference type="ARBA" id="ARBA00023136"/>
    </source>
</evidence>
<comment type="subcellular location">
    <subcellularLocation>
        <location evidence="1">Cell outer membrane</location>
    </subcellularLocation>
</comment>
<dbReference type="Pfam" id="PF02321">
    <property type="entry name" value="OEP"/>
    <property type="match status" value="1"/>
</dbReference>
<sequence length="594" mass="64127">MAYATDASERKTAGKRTLTAGLLALLLIAPQAQAAFRLVVGAEQHLRFEGDLQRVEISDPAVLGATAQGAELELQSLAPGLARVSFVLAGDPAVRSFEVVVSAAGESADIEAVAPRTLQAPGAAADTPAPAPSPLLASDVHQSRPVDRPEPQPPARMETRLWPEPVQEGASAAPVPVAGVRPGPAVKSPAAGQGLPGAVALSIARHPEMAARRYAYERAQTEVAIARDGYLPALELSLGQDDSFSGGEAGFDILVSQMLYDWGLVGSDVDAAKARQRQKNAEILVARNDIALDVAGVYLDVLYARQRVEAVEALKRRLGELDVLVTQRALGGYSDSSERDRMTQAKAFADEQLDLRRGELARARRDYRLLVGTEAGSLPTPPYRSSEYLFDSDAALERLIERSPVYLGAVEEVLAAQAEVEGASAALKPRLVLEGSSYRRQDGGDIEEDAYFALRARMNFQGLSEFRRVSAETQGLEAARFQQASARRDLRRQVQGYLEEERALARALPAIETQLREVGSVREAYLEQFTAGYRDIEDLINIEREGFNIALQSLDTTSRLYRLTYRLSAELGVLEAFIAAAAGDPVKKRAASAL</sequence>
<proteinExistence type="inferred from homology"/>
<gene>
    <name evidence="10" type="ORF">GCM10011348_11520</name>
</gene>
<feature type="chain" id="PRO_5036974982" evidence="9">
    <location>
        <begin position="35"/>
        <end position="594"/>
    </location>
</feature>
<dbReference type="GO" id="GO:0015288">
    <property type="term" value="F:porin activity"/>
    <property type="evidence" value="ECO:0007669"/>
    <property type="project" value="TreeGrafter"/>
</dbReference>
<dbReference type="AlphaFoldDB" id="A0A917Z9P3"/>
<dbReference type="PANTHER" id="PTHR30026:SF22">
    <property type="entry name" value="OUTER MEMBRANE EFFLUX PROTEIN"/>
    <property type="match status" value="1"/>
</dbReference>
<keyword evidence="3" id="KW-0813">Transport</keyword>
<dbReference type="GO" id="GO:0009279">
    <property type="term" value="C:cell outer membrane"/>
    <property type="evidence" value="ECO:0007669"/>
    <property type="project" value="UniProtKB-SubCell"/>
</dbReference>
<dbReference type="RefSeq" id="WP_188859327.1">
    <property type="nucleotide sequence ID" value="NZ_BMLT01000002.1"/>
</dbReference>
<reference evidence="10 11" key="1">
    <citation type="journal article" date="2014" name="Int. J. Syst. Evol. Microbiol.">
        <title>Complete genome sequence of Corynebacterium casei LMG S-19264T (=DSM 44701T), isolated from a smear-ripened cheese.</title>
        <authorList>
            <consortium name="US DOE Joint Genome Institute (JGI-PGF)"/>
            <person name="Walter F."/>
            <person name="Albersmeier A."/>
            <person name="Kalinowski J."/>
            <person name="Ruckert C."/>
        </authorList>
    </citation>
    <scope>NUCLEOTIDE SEQUENCE [LARGE SCALE GENOMIC DNA]</scope>
    <source>
        <strain evidence="10 11">CGMCC 1.7286</strain>
    </source>
</reference>
<protein>
    <submittedName>
        <fullName evidence="10">Uncharacterized protein</fullName>
    </submittedName>
</protein>
<evidence type="ECO:0000256" key="7">
    <source>
        <dbReference type="ARBA" id="ARBA00023237"/>
    </source>
</evidence>
<comment type="caution">
    <text evidence="10">The sequence shown here is derived from an EMBL/GenBank/DDBJ whole genome shotgun (WGS) entry which is preliminary data.</text>
</comment>
<comment type="similarity">
    <text evidence="2">Belongs to the outer membrane factor (OMF) (TC 1.B.17) family.</text>
</comment>
<dbReference type="GO" id="GO:1990281">
    <property type="term" value="C:efflux pump complex"/>
    <property type="evidence" value="ECO:0007669"/>
    <property type="project" value="TreeGrafter"/>
</dbReference>
<dbReference type="InterPro" id="IPR003423">
    <property type="entry name" value="OMP_efflux"/>
</dbReference>
<keyword evidence="4" id="KW-1134">Transmembrane beta strand</keyword>
<evidence type="ECO:0000313" key="10">
    <source>
        <dbReference type="EMBL" id="GGO78776.1"/>
    </source>
</evidence>
<evidence type="ECO:0000313" key="11">
    <source>
        <dbReference type="Proteomes" id="UP000599578"/>
    </source>
</evidence>
<evidence type="ECO:0000256" key="2">
    <source>
        <dbReference type="ARBA" id="ARBA00007613"/>
    </source>
</evidence>
<keyword evidence="9" id="KW-0732">Signal</keyword>